<reference evidence="1 2" key="1">
    <citation type="submission" date="2019-07" db="EMBL/GenBank/DDBJ databases">
        <title>Full genome sequence of Luteimonas sp. Gr-4.</title>
        <authorList>
            <person name="Im W.-T."/>
        </authorList>
    </citation>
    <scope>NUCLEOTIDE SEQUENCE [LARGE SCALE GENOMIC DNA]</scope>
    <source>
        <strain evidence="1 2">Gr-4</strain>
    </source>
</reference>
<protein>
    <submittedName>
        <fullName evidence="1">Uncharacterized protein</fullName>
    </submittedName>
</protein>
<dbReference type="EMBL" id="CP042218">
    <property type="protein sequence ID" value="QDW65647.1"/>
    <property type="molecule type" value="Genomic_DNA"/>
</dbReference>
<name>A0A518N145_9GAMM</name>
<dbReference type="Proteomes" id="UP000316584">
    <property type="component" value="Chromosome"/>
</dbReference>
<dbReference type="KEGG" id="lug:FPZ22_00975"/>
<evidence type="ECO:0000313" key="2">
    <source>
        <dbReference type="Proteomes" id="UP000316584"/>
    </source>
</evidence>
<keyword evidence="2" id="KW-1185">Reference proteome</keyword>
<dbReference type="RefSeq" id="WP_144889446.1">
    <property type="nucleotide sequence ID" value="NZ_CP042218.1"/>
</dbReference>
<evidence type="ECO:0000313" key="1">
    <source>
        <dbReference type="EMBL" id="QDW65647.1"/>
    </source>
</evidence>
<organism evidence="1 2">
    <name type="scientific">Luteimonas granuli</name>
    <dbReference type="NCBI Taxonomy" id="1176533"/>
    <lineage>
        <taxon>Bacteria</taxon>
        <taxon>Pseudomonadati</taxon>
        <taxon>Pseudomonadota</taxon>
        <taxon>Gammaproteobacteria</taxon>
        <taxon>Lysobacterales</taxon>
        <taxon>Lysobacteraceae</taxon>
        <taxon>Luteimonas</taxon>
    </lineage>
</organism>
<dbReference type="AlphaFoldDB" id="A0A518N145"/>
<sequence length="90" mass="9918">MDVFAQPAQLFGLLVKTLDHHGHTAYLEEHGSNGTWAGKILAWERSIGSGELFFEYDPQHDRIVALAFPELAKLLSAGAPDHFSMAPVPF</sequence>
<accession>A0A518N145</accession>
<gene>
    <name evidence="1" type="ORF">FPZ22_00975</name>
</gene>
<proteinExistence type="predicted"/>